<feature type="transmembrane region" description="Helical" evidence="1">
    <location>
        <begin position="290"/>
        <end position="316"/>
    </location>
</feature>
<feature type="transmembrane region" description="Helical" evidence="1">
    <location>
        <begin position="328"/>
        <end position="349"/>
    </location>
</feature>
<feature type="transmembrane region" description="Helical" evidence="1">
    <location>
        <begin position="426"/>
        <end position="443"/>
    </location>
</feature>
<protein>
    <recommendedName>
        <fullName evidence="4">Glycosyltransferase RgtA/B/C/D-like domain-containing protein</fullName>
    </recommendedName>
</protein>
<feature type="transmembrane region" description="Helical" evidence="1">
    <location>
        <begin position="266"/>
        <end position="284"/>
    </location>
</feature>
<feature type="transmembrane region" description="Helical" evidence="1">
    <location>
        <begin position="233"/>
        <end position="254"/>
    </location>
</feature>
<keyword evidence="1" id="KW-1133">Transmembrane helix</keyword>
<feature type="transmembrane region" description="Helical" evidence="1">
    <location>
        <begin position="6"/>
        <end position="24"/>
    </location>
</feature>
<feature type="transmembrane region" description="Helical" evidence="1">
    <location>
        <begin position="395"/>
        <end position="414"/>
    </location>
</feature>
<feature type="transmembrane region" description="Helical" evidence="1">
    <location>
        <begin position="114"/>
        <end position="135"/>
    </location>
</feature>
<name>A0A5M8FVM9_9GAMM</name>
<evidence type="ECO:0000256" key="1">
    <source>
        <dbReference type="SAM" id="Phobius"/>
    </source>
</evidence>
<dbReference type="OrthoDB" id="5761505at2"/>
<evidence type="ECO:0008006" key="4">
    <source>
        <dbReference type="Google" id="ProtNLM"/>
    </source>
</evidence>
<feature type="transmembrane region" description="Helical" evidence="1">
    <location>
        <begin position="458"/>
        <end position="478"/>
    </location>
</feature>
<feature type="transmembrane region" description="Helical" evidence="1">
    <location>
        <begin position="36"/>
        <end position="53"/>
    </location>
</feature>
<reference evidence="2 3" key="1">
    <citation type="submission" date="2019-09" db="EMBL/GenBank/DDBJ databases">
        <title>Whole-genome sequence of the purple sulfur bacterium Thiohalocapsa marina DSM 19078.</title>
        <authorList>
            <person name="Kyndt J.A."/>
            <person name="Meyer T.E."/>
        </authorList>
    </citation>
    <scope>NUCLEOTIDE SEQUENCE [LARGE SCALE GENOMIC DNA]</scope>
    <source>
        <strain evidence="2 3">DSM 19078</strain>
    </source>
</reference>
<sequence length="485" mass="53688">MMSAGLISVVAALTLPCVAAVLWLRLLFPQPAPGRWPLLIGYGYVLGLLGTTLQLRLQAALGSSMDPVLGLTFWPPILTAGILTMAALGLYRLGWTVTTMRSCHAHASRRPMPLQRLLVALLLLLVCIRLLNLSLEVWWLPLYPWDAWTTWAVRAQIWAHAQDLVPFVGPDTWLDDPTGETHSIRAWRYPPTVSLIAAWPTLAFGSWNETAVNLPWIGCALALALGFYGQTRLWGATALTSLVFTWLLLSLPMLNTHIALAGYADLWLATALGLSFFALMHWVRDGDWRQALLALLLALACALIKREGMIWMLLFLPTVLAARLSRNWLLLVLTAVGTGGLLVWIAGGIDVEVPMLGNVIIGPDRLELSWVGVFSLQLGGSWEPVIEHLFIRNNWHLLPFLIPVSWLVAAVLIVRGLGDQVLRAGLMWTTLSLLAIYVLFFWTDASQWADSGASINRILLHFAPALLFWILTVWSALISDRPTCS</sequence>
<feature type="transmembrane region" description="Helical" evidence="1">
    <location>
        <begin position="73"/>
        <end position="93"/>
    </location>
</feature>
<keyword evidence="1" id="KW-0472">Membrane</keyword>
<dbReference type="RefSeq" id="WP_150089536.1">
    <property type="nucleotide sequence ID" value="NZ_VWXX01000001.1"/>
</dbReference>
<evidence type="ECO:0000313" key="2">
    <source>
        <dbReference type="EMBL" id="KAA6187870.1"/>
    </source>
</evidence>
<dbReference type="EMBL" id="VWXX01000001">
    <property type="protein sequence ID" value="KAA6187870.1"/>
    <property type="molecule type" value="Genomic_DNA"/>
</dbReference>
<dbReference type="AlphaFoldDB" id="A0A5M8FVM9"/>
<keyword evidence="1" id="KW-0812">Transmembrane</keyword>
<dbReference type="Proteomes" id="UP000322981">
    <property type="component" value="Unassembled WGS sequence"/>
</dbReference>
<accession>A0A5M8FVM9</accession>
<gene>
    <name evidence="2" type="ORF">F2Q65_01130</name>
</gene>
<keyword evidence="3" id="KW-1185">Reference proteome</keyword>
<comment type="caution">
    <text evidence="2">The sequence shown here is derived from an EMBL/GenBank/DDBJ whole genome shotgun (WGS) entry which is preliminary data.</text>
</comment>
<proteinExistence type="predicted"/>
<evidence type="ECO:0000313" key="3">
    <source>
        <dbReference type="Proteomes" id="UP000322981"/>
    </source>
</evidence>
<organism evidence="2 3">
    <name type="scientific">Thiohalocapsa marina</name>
    <dbReference type="NCBI Taxonomy" id="424902"/>
    <lineage>
        <taxon>Bacteria</taxon>
        <taxon>Pseudomonadati</taxon>
        <taxon>Pseudomonadota</taxon>
        <taxon>Gammaproteobacteria</taxon>
        <taxon>Chromatiales</taxon>
        <taxon>Chromatiaceae</taxon>
        <taxon>Thiohalocapsa</taxon>
    </lineage>
</organism>